<gene>
    <name evidence="2" type="ORF">CDL15_Pgr026254</name>
</gene>
<reference evidence="3" key="1">
    <citation type="journal article" date="2017" name="Plant J.">
        <title>The pomegranate (Punica granatum L.) genome and the genomics of punicalagin biosynthesis.</title>
        <authorList>
            <person name="Qin G."/>
            <person name="Xu C."/>
            <person name="Ming R."/>
            <person name="Tang H."/>
            <person name="Guyot R."/>
            <person name="Kramer E.M."/>
            <person name="Hu Y."/>
            <person name="Yi X."/>
            <person name="Qi Y."/>
            <person name="Xu X."/>
            <person name="Gao Z."/>
            <person name="Pan H."/>
            <person name="Jian J."/>
            <person name="Tian Y."/>
            <person name="Yue Z."/>
            <person name="Xu Y."/>
        </authorList>
    </citation>
    <scope>NUCLEOTIDE SEQUENCE [LARGE SCALE GENOMIC DNA]</scope>
    <source>
        <strain evidence="3">cv. Dabenzi</strain>
    </source>
</reference>
<evidence type="ECO:0000313" key="3">
    <source>
        <dbReference type="Proteomes" id="UP000197138"/>
    </source>
</evidence>
<comment type="caution">
    <text evidence="2">The sequence shown here is derived from an EMBL/GenBank/DDBJ whole genome shotgun (WGS) entry which is preliminary data.</text>
</comment>
<dbReference type="Proteomes" id="UP000197138">
    <property type="component" value="Unassembled WGS sequence"/>
</dbReference>
<sequence>MSRFSCLCRNTTLATPIIPSMPHPWQESSLPAGDGFGHWFMSRTSKLSWCDRNWPKLPSEEPCLSRSGNGHPGRRRRPISKAGQDSQPFYYHEEHHYNLWFRSTSWDTLVVSVWDMPLPICTGSSLFVAAVKANAGVHA</sequence>
<dbReference type="AlphaFoldDB" id="A0A218VSG8"/>
<accession>A0A218VSG8</accession>
<dbReference type="EMBL" id="MTKT01005977">
    <property type="protein sequence ID" value="OWM63494.1"/>
    <property type="molecule type" value="Genomic_DNA"/>
</dbReference>
<name>A0A218VSG8_PUNGR</name>
<feature type="region of interest" description="Disordered" evidence="1">
    <location>
        <begin position="57"/>
        <end position="82"/>
    </location>
</feature>
<proteinExistence type="predicted"/>
<protein>
    <submittedName>
        <fullName evidence="2">Uncharacterized protein</fullName>
    </submittedName>
</protein>
<evidence type="ECO:0000313" key="2">
    <source>
        <dbReference type="EMBL" id="OWM63494.1"/>
    </source>
</evidence>
<evidence type="ECO:0000256" key="1">
    <source>
        <dbReference type="SAM" id="MobiDB-lite"/>
    </source>
</evidence>
<organism evidence="2 3">
    <name type="scientific">Punica granatum</name>
    <name type="common">Pomegranate</name>
    <dbReference type="NCBI Taxonomy" id="22663"/>
    <lineage>
        <taxon>Eukaryota</taxon>
        <taxon>Viridiplantae</taxon>
        <taxon>Streptophyta</taxon>
        <taxon>Embryophyta</taxon>
        <taxon>Tracheophyta</taxon>
        <taxon>Spermatophyta</taxon>
        <taxon>Magnoliopsida</taxon>
        <taxon>eudicotyledons</taxon>
        <taxon>Gunneridae</taxon>
        <taxon>Pentapetalae</taxon>
        <taxon>rosids</taxon>
        <taxon>malvids</taxon>
        <taxon>Myrtales</taxon>
        <taxon>Lythraceae</taxon>
        <taxon>Punica</taxon>
    </lineage>
</organism>